<evidence type="ECO:0000313" key="1">
    <source>
        <dbReference type="EMBL" id="KAJ9049495.1"/>
    </source>
</evidence>
<dbReference type="EMBL" id="QTSX02007225">
    <property type="protein sequence ID" value="KAJ9049495.1"/>
    <property type="molecule type" value="Genomic_DNA"/>
</dbReference>
<organism evidence="1 2">
    <name type="scientific">Entomophthora muscae</name>
    <dbReference type="NCBI Taxonomy" id="34485"/>
    <lineage>
        <taxon>Eukaryota</taxon>
        <taxon>Fungi</taxon>
        <taxon>Fungi incertae sedis</taxon>
        <taxon>Zoopagomycota</taxon>
        <taxon>Entomophthoromycotina</taxon>
        <taxon>Entomophthoromycetes</taxon>
        <taxon>Entomophthorales</taxon>
        <taxon>Entomophthoraceae</taxon>
        <taxon>Entomophthora</taxon>
    </lineage>
</organism>
<accession>A0ACC2RHQ5</accession>
<protein>
    <submittedName>
        <fullName evidence="1">Uncharacterized protein</fullName>
    </submittedName>
</protein>
<reference evidence="1" key="1">
    <citation type="submission" date="2022-04" db="EMBL/GenBank/DDBJ databases">
        <title>Genome of the entomopathogenic fungus Entomophthora muscae.</title>
        <authorList>
            <person name="Elya C."/>
            <person name="Lovett B.R."/>
            <person name="Lee E."/>
            <person name="Macias A.M."/>
            <person name="Hajek A.E."/>
            <person name="De Bivort B.L."/>
            <person name="Kasson M.T."/>
            <person name="De Fine Licht H.H."/>
            <person name="Stajich J.E."/>
        </authorList>
    </citation>
    <scope>NUCLEOTIDE SEQUENCE</scope>
    <source>
        <strain evidence="1">Berkeley</strain>
    </source>
</reference>
<gene>
    <name evidence="1" type="ORF">DSO57_1023733</name>
</gene>
<dbReference type="Proteomes" id="UP001165960">
    <property type="component" value="Unassembled WGS sequence"/>
</dbReference>
<name>A0ACC2RHQ5_9FUNG</name>
<proteinExistence type="predicted"/>
<sequence length="275" mass="30109">MPAHPQASDHNSLLAAAPIHTTNSATRLSDSTAQLTLCYPDQEEIEEDQLQRALAVNALTQSQRVRKESLLAPKAQDTFALSYAEQLALPSTEVTNEIDSAKKMSQLLNSVHVSASLEMLKGISPTLSTALESFFSKYKDMDVYRVMSLVTDKGDQKDCIYIDMVVHKVKVKAIIDSGAPGNIVSSRLVKKLKLAPDLGYQEVFGTEGPLTTKAMSAYSSLPLWFGKLIVAAPAIVLENSSYYILIGTGFMNKYGFIKNHGDDTFKILGQTIPIY</sequence>
<keyword evidence="2" id="KW-1185">Reference proteome</keyword>
<comment type="caution">
    <text evidence="1">The sequence shown here is derived from an EMBL/GenBank/DDBJ whole genome shotgun (WGS) entry which is preliminary data.</text>
</comment>
<evidence type="ECO:0000313" key="2">
    <source>
        <dbReference type="Proteomes" id="UP001165960"/>
    </source>
</evidence>